<dbReference type="PANTHER" id="PTHR30290:SF10">
    <property type="entry name" value="PERIPLASMIC OLIGOPEPTIDE-BINDING PROTEIN-RELATED"/>
    <property type="match status" value="1"/>
</dbReference>
<dbReference type="InterPro" id="IPR006311">
    <property type="entry name" value="TAT_signal"/>
</dbReference>
<dbReference type="GO" id="GO:0015833">
    <property type="term" value="P:peptide transport"/>
    <property type="evidence" value="ECO:0007669"/>
    <property type="project" value="TreeGrafter"/>
</dbReference>
<organism evidence="6 7">
    <name type="scientific">Palleronia marisminoris</name>
    <dbReference type="NCBI Taxonomy" id="315423"/>
    <lineage>
        <taxon>Bacteria</taxon>
        <taxon>Pseudomonadati</taxon>
        <taxon>Pseudomonadota</taxon>
        <taxon>Alphaproteobacteria</taxon>
        <taxon>Rhodobacterales</taxon>
        <taxon>Roseobacteraceae</taxon>
        <taxon>Palleronia</taxon>
    </lineage>
</organism>
<comment type="similarity">
    <text evidence="2">Belongs to the bacterial solute-binding protein 5 family.</text>
</comment>
<protein>
    <submittedName>
        <fullName evidence="6">Heme-binding protein A</fullName>
    </submittedName>
</protein>
<feature type="domain" description="Solute-binding protein family 5" evidence="5">
    <location>
        <begin position="106"/>
        <end position="458"/>
    </location>
</feature>
<gene>
    <name evidence="6" type="primary">hbpA_1</name>
    <name evidence="6" type="ORF">PAM7066_00100</name>
</gene>
<dbReference type="EMBL" id="FWFV01000001">
    <property type="protein sequence ID" value="SLN11325.1"/>
    <property type="molecule type" value="Genomic_DNA"/>
</dbReference>
<dbReference type="GO" id="GO:0043190">
    <property type="term" value="C:ATP-binding cassette (ABC) transporter complex"/>
    <property type="evidence" value="ECO:0007669"/>
    <property type="project" value="InterPro"/>
</dbReference>
<dbReference type="STRING" id="315423.SAMN04488020_10198"/>
<evidence type="ECO:0000256" key="3">
    <source>
        <dbReference type="ARBA" id="ARBA00022448"/>
    </source>
</evidence>
<dbReference type="OrthoDB" id="9803988at2"/>
<dbReference type="PROSITE" id="PS51318">
    <property type="entry name" value="TAT"/>
    <property type="match status" value="1"/>
</dbReference>
<keyword evidence="3" id="KW-0813">Transport</keyword>
<evidence type="ECO:0000256" key="1">
    <source>
        <dbReference type="ARBA" id="ARBA00004418"/>
    </source>
</evidence>
<dbReference type="RefSeq" id="WP_085852163.1">
    <property type="nucleotide sequence ID" value="NZ_FOPF01000001.1"/>
</dbReference>
<dbReference type="PIRSF" id="PIRSF002741">
    <property type="entry name" value="MppA"/>
    <property type="match status" value="1"/>
</dbReference>
<keyword evidence="7" id="KW-1185">Reference proteome</keyword>
<dbReference type="Gene3D" id="3.40.190.10">
    <property type="entry name" value="Periplasmic binding protein-like II"/>
    <property type="match status" value="1"/>
</dbReference>
<dbReference type="Pfam" id="PF00496">
    <property type="entry name" value="SBP_bac_5"/>
    <property type="match status" value="1"/>
</dbReference>
<dbReference type="GO" id="GO:0030288">
    <property type="term" value="C:outer membrane-bounded periplasmic space"/>
    <property type="evidence" value="ECO:0007669"/>
    <property type="project" value="UniProtKB-ARBA"/>
</dbReference>
<dbReference type="AlphaFoldDB" id="A0A1Y5R830"/>
<evidence type="ECO:0000256" key="2">
    <source>
        <dbReference type="ARBA" id="ARBA00005695"/>
    </source>
</evidence>
<dbReference type="Proteomes" id="UP000193870">
    <property type="component" value="Unassembled WGS sequence"/>
</dbReference>
<name>A0A1Y5R830_9RHOB</name>
<dbReference type="InterPro" id="IPR039424">
    <property type="entry name" value="SBP_5"/>
</dbReference>
<dbReference type="CDD" id="cd08503">
    <property type="entry name" value="PBP2_NikA_DppA_OppA_like_17"/>
    <property type="match status" value="1"/>
</dbReference>
<comment type="subcellular location">
    <subcellularLocation>
        <location evidence="1">Periplasm</location>
    </subcellularLocation>
</comment>
<reference evidence="6 7" key="1">
    <citation type="submission" date="2017-03" db="EMBL/GenBank/DDBJ databases">
        <authorList>
            <person name="Afonso C.L."/>
            <person name="Miller P.J."/>
            <person name="Scott M.A."/>
            <person name="Spackman E."/>
            <person name="Goraichik I."/>
            <person name="Dimitrov K.M."/>
            <person name="Suarez D.L."/>
            <person name="Swayne D.E."/>
        </authorList>
    </citation>
    <scope>NUCLEOTIDE SEQUENCE [LARGE SCALE GENOMIC DNA]</scope>
    <source>
        <strain evidence="6 7">CECT 7066</strain>
    </source>
</reference>
<accession>A0A1Y5R830</accession>
<evidence type="ECO:0000313" key="6">
    <source>
        <dbReference type="EMBL" id="SLN11325.1"/>
    </source>
</evidence>
<dbReference type="Gene3D" id="3.10.105.10">
    <property type="entry name" value="Dipeptide-binding Protein, Domain 3"/>
    <property type="match status" value="1"/>
</dbReference>
<evidence type="ECO:0000313" key="7">
    <source>
        <dbReference type="Proteomes" id="UP000193870"/>
    </source>
</evidence>
<proteinExistence type="inferred from homology"/>
<keyword evidence="4" id="KW-0732">Signal</keyword>
<evidence type="ECO:0000259" key="5">
    <source>
        <dbReference type="Pfam" id="PF00496"/>
    </source>
</evidence>
<dbReference type="InterPro" id="IPR000914">
    <property type="entry name" value="SBP_5_dom"/>
</dbReference>
<sequence>MTSTPVRIHPAAFMHAAEHAASKIDRREFLTRATALGVTAPAAYGLIGTALPATASAQDGQPGRTLRIQMELPALKEPRTWDWSEIANQCRGWLEYLVEYQRDGTFRGMLLESWDVNDDATEYTLNVRPGVTWNNGDPFTAADVVHNFERWCDAEVEGNSMAGRMGGLVDPDTQALRKGAIEAVDDATVRVTLPGPDITLIAGLADYPAAVVHPSYEGDDPAANPIGTGPYLPVEVSPSVRTVIERNPDHDWWGTEVYGGPFFDRIEYIDYGTDPAAWLAALEAEEVDMLYESVGEFIGIMDSMGLERSEVITANTFVVRPHQDAEVDGRAIYADVNVRRALAMACNNNVLLELGYAGMGEVAQNHHVCPIHPEYAEIEDAVYDPDKALQLIRDAGAADAEHELISLDSGFQRDTCDAVAAQLRDAGIAVTRSILPGTTYWNDWNKFPFSGTEWNMRPLGVQVLALAYRTGAAWNETGFANEEFDALLDRAMAIADAEERSQIMADLERLLQDQGVIIQPYWRSIYRHHIPGLLGAEMHPTFEIHPYKLSLAA</sequence>
<evidence type="ECO:0000256" key="4">
    <source>
        <dbReference type="ARBA" id="ARBA00022729"/>
    </source>
</evidence>
<dbReference type="GO" id="GO:1904680">
    <property type="term" value="F:peptide transmembrane transporter activity"/>
    <property type="evidence" value="ECO:0007669"/>
    <property type="project" value="TreeGrafter"/>
</dbReference>
<dbReference type="PANTHER" id="PTHR30290">
    <property type="entry name" value="PERIPLASMIC BINDING COMPONENT OF ABC TRANSPORTER"/>
    <property type="match status" value="1"/>
</dbReference>
<dbReference type="SUPFAM" id="SSF53850">
    <property type="entry name" value="Periplasmic binding protein-like II"/>
    <property type="match status" value="1"/>
</dbReference>
<dbReference type="InterPro" id="IPR030678">
    <property type="entry name" value="Peptide/Ni-bd"/>
</dbReference>